<dbReference type="PANTHER" id="PTHR42085">
    <property type="entry name" value="F-BOX DOMAIN-CONTAINING PROTEIN"/>
    <property type="match status" value="1"/>
</dbReference>
<feature type="region of interest" description="Disordered" evidence="2">
    <location>
        <begin position="1"/>
        <end position="31"/>
    </location>
</feature>
<name>A0AAV9PBR4_9PEZI</name>
<dbReference type="RefSeq" id="XP_064659167.1">
    <property type="nucleotide sequence ID" value="XM_064803042.1"/>
</dbReference>
<protein>
    <recommendedName>
        <fullName evidence="3">2EXR domain-containing protein</fullName>
    </recommendedName>
</protein>
<organism evidence="4 5">
    <name type="scientific">Saxophila tyrrhenica</name>
    <dbReference type="NCBI Taxonomy" id="1690608"/>
    <lineage>
        <taxon>Eukaryota</taxon>
        <taxon>Fungi</taxon>
        <taxon>Dikarya</taxon>
        <taxon>Ascomycota</taxon>
        <taxon>Pezizomycotina</taxon>
        <taxon>Dothideomycetes</taxon>
        <taxon>Dothideomycetidae</taxon>
        <taxon>Mycosphaerellales</taxon>
        <taxon>Extremaceae</taxon>
        <taxon>Saxophila</taxon>
    </lineage>
</organism>
<dbReference type="AlphaFoldDB" id="A0AAV9PBR4"/>
<dbReference type="EMBL" id="JAVRRT010000008">
    <property type="protein sequence ID" value="KAK5169821.1"/>
    <property type="molecule type" value="Genomic_DNA"/>
</dbReference>
<evidence type="ECO:0000313" key="5">
    <source>
        <dbReference type="Proteomes" id="UP001337655"/>
    </source>
</evidence>
<evidence type="ECO:0000256" key="1">
    <source>
        <dbReference type="SAM" id="Coils"/>
    </source>
</evidence>
<accession>A0AAV9PBR4</accession>
<evidence type="ECO:0000259" key="3">
    <source>
        <dbReference type="Pfam" id="PF20150"/>
    </source>
</evidence>
<dbReference type="InterPro" id="IPR038883">
    <property type="entry name" value="AN11006-like"/>
</dbReference>
<keyword evidence="1" id="KW-0175">Coiled coil</keyword>
<proteinExistence type="predicted"/>
<sequence length="247" mass="28414">MVSSRKRKADPDYVDDNNDKHNTVPDGELGIAQSVASRNQQKRLKLAEEQRQKLAEEAAEKHLQVPDKPREDLMQKLPGEIRNNIYEMALVRDEIIYLHCHRRSSGVKHWRRTKFHGPGLFLVSKQVRKEAMSVYFLTNEFRIVCSGLELPSAITFLEKVFEVCGKVPFHEMALRTLPRGWQQVVSWWYIARLISKSPAGTDAQWKAFFWCSASQHLEMSLDAMISFALAARSRGDAEVKVKADFKV</sequence>
<dbReference type="Pfam" id="PF20150">
    <property type="entry name" value="2EXR"/>
    <property type="match status" value="1"/>
</dbReference>
<keyword evidence="5" id="KW-1185">Reference proteome</keyword>
<dbReference type="PANTHER" id="PTHR42085:SF2">
    <property type="entry name" value="F-BOX DOMAIN-CONTAINING PROTEIN"/>
    <property type="match status" value="1"/>
</dbReference>
<evidence type="ECO:0000256" key="2">
    <source>
        <dbReference type="SAM" id="MobiDB-lite"/>
    </source>
</evidence>
<dbReference type="GeneID" id="89927140"/>
<gene>
    <name evidence="4" type="ORF">LTR77_005799</name>
</gene>
<feature type="coiled-coil region" evidence="1">
    <location>
        <begin position="37"/>
        <end position="64"/>
    </location>
</feature>
<feature type="domain" description="2EXR" evidence="3">
    <location>
        <begin position="75"/>
        <end position="137"/>
    </location>
</feature>
<comment type="caution">
    <text evidence="4">The sequence shown here is derived from an EMBL/GenBank/DDBJ whole genome shotgun (WGS) entry which is preliminary data.</text>
</comment>
<evidence type="ECO:0000313" key="4">
    <source>
        <dbReference type="EMBL" id="KAK5169821.1"/>
    </source>
</evidence>
<reference evidence="4 5" key="1">
    <citation type="submission" date="2023-08" db="EMBL/GenBank/DDBJ databases">
        <title>Black Yeasts Isolated from many extreme environments.</title>
        <authorList>
            <person name="Coleine C."/>
            <person name="Stajich J.E."/>
            <person name="Selbmann L."/>
        </authorList>
    </citation>
    <scope>NUCLEOTIDE SEQUENCE [LARGE SCALE GENOMIC DNA]</scope>
    <source>
        <strain evidence="4 5">CCFEE 5935</strain>
    </source>
</reference>
<dbReference type="InterPro" id="IPR045518">
    <property type="entry name" value="2EXR"/>
</dbReference>
<dbReference type="Proteomes" id="UP001337655">
    <property type="component" value="Unassembled WGS sequence"/>
</dbReference>